<accession>A0A9N8X570</accession>
<evidence type="ECO:0000256" key="4">
    <source>
        <dbReference type="ARBA" id="ARBA00022692"/>
    </source>
</evidence>
<evidence type="ECO:0000256" key="6">
    <source>
        <dbReference type="ARBA" id="ARBA00023136"/>
    </source>
</evidence>
<dbReference type="SUPFAM" id="SSF161098">
    <property type="entry name" value="MetI-like"/>
    <property type="match status" value="1"/>
</dbReference>
<reference evidence="9" key="1">
    <citation type="submission" date="2021-04" db="EMBL/GenBank/DDBJ databases">
        <authorList>
            <person name="Vanwijnsberghe S."/>
        </authorList>
    </citation>
    <scope>NUCLEOTIDE SEQUENCE</scope>
    <source>
        <strain evidence="9">LMG 31841</strain>
    </source>
</reference>
<keyword evidence="2 7" id="KW-0813">Transport</keyword>
<dbReference type="Proteomes" id="UP000789704">
    <property type="component" value="Unassembled WGS sequence"/>
</dbReference>
<dbReference type="CDD" id="cd06261">
    <property type="entry name" value="TM_PBP2"/>
    <property type="match status" value="1"/>
</dbReference>
<organism evidence="9 10">
    <name type="scientific">Paraburkholderia saeva</name>
    <dbReference type="NCBI Taxonomy" id="2777537"/>
    <lineage>
        <taxon>Bacteria</taxon>
        <taxon>Pseudomonadati</taxon>
        <taxon>Pseudomonadota</taxon>
        <taxon>Betaproteobacteria</taxon>
        <taxon>Burkholderiales</taxon>
        <taxon>Burkholderiaceae</taxon>
        <taxon>Paraburkholderia</taxon>
    </lineage>
</organism>
<feature type="transmembrane region" description="Helical" evidence="7">
    <location>
        <begin position="64"/>
        <end position="83"/>
    </location>
</feature>
<keyword evidence="5 7" id="KW-1133">Transmembrane helix</keyword>
<feature type="transmembrane region" description="Helical" evidence="7">
    <location>
        <begin position="123"/>
        <end position="145"/>
    </location>
</feature>
<keyword evidence="3" id="KW-1003">Cell membrane</keyword>
<dbReference type="RefSeq" id="WP_228883911.1">
    <property type="nucleotide sequence ID" value="NZ_CAJQYX010000023.1"/>
</dbReference>
<sequence length="251" mass="27072">MKLKLKRFAETLAFWIVVGLVWEFGVRWSGTREYVLPALSKVFEAGWEMRGQLFSDTLATAWEVFAGFALALVGGLAVGLLASTSAIARRTLFPLVTALQSMPKIALAPLLIVWFGYGFGSKLAAAVLFAFFPIVIATMGGLAGVPRNLDEHFRALGASQAKTFWYLRLPAALPSLIDGLKVAMPLAVIGAIVGEFIGSESGLGHLIVFATSNAQTALSFAAILMVTVLAMLFYWAVELVSRGVWWRGVTV</sequence>
<feature type="transmembrane region" description="Helical" evidence="7">
    <location>
        <begin position="166"/>
        <end position="197"/>
    </location>
</feature>
<evidence type="ECO:0000256" key="3">
    <source>
        <dbReference type="ARBA" id="ARBA00022475"/>
    </source>
</evidence>
<evidence type="ECO:0000259" key="8">
    <source>
        <dbReference type="PROSITE" id="PS50928"/>
    </source>
</evidence>
<dbReference type="GO" id="GO:0055085">
    <property type="term" value="P:transmembrane transport"/>
    <property type="evidence" value="ECO:0007669"/>
    <property type="project" value="InterPro"/>
</dbReference>
<evidence type="ECO:0000256" key="1">
    <source>
        <dbReference type="ARBA" id="ARBA00004651"/>
    </source>
</evidence>
<dbReference type="InterPro" id="IPR035906">
    <property type="entry name" value="MetI-like_sf"/>
</dbReference>
<dbReference type="Pfam" id="PF00528">
    <property type="entry name" value="BPD_transp_1"/>
    <property type="match status" value="1"/>
</dbReference>
<keyword evidence="6 7" id="KW-0472">Membrane</keyword>
<dbReference type="AlphaFoldDB" id="A0A9N8X570"/>
<dbReference type="EMBL" id="CAJQZC010000019">
    <property type="protein sequence ID" value="CAG4927721.1"/>
    <property type="molecule type" value="Genomic_DNA"/>
</dbReference>
<keyword evidence="10" id="KW-1185">Reference proteome</keyword>
<dbReference type="Gene3D" id="1.10.3720.10">
    <property type="entry name" value="MetI-like"/>
    <property type="match status" value="1"/>
</dbReference>
<evidence type="ECO:0000313" key="9">
    <source>
        <dbReference type="EMBL" id="CAG4927721.1"/>
    </source>
</evidence>
<feature type="transmembrane region" description="Helical" evidence="7">
    <location>
        <begin position="12"/>
        <end position="30"/>
    </location>
</feature>
<comment type="similarity">
    <text evidence="7">Belongs to the binding-protein-dependent transport system permease family.</text>
</comment>
<feature type="domain" description="ABC transmembrane type-1" evidence="8">
    <location>
        <begin position="57"/>
        <end position="241"/>
    </location>
</feature>
<dbReference type="PANTHER" id="PTHR30151:SF0">
    <property type="entry name" value="ABC TRANSPORTER PERMEASE PROTEIN MJ0413-RELATED"/>
    <property type="match status" value="1"/>
</dbReference>
<name>A0A9N8X570_9BURK</name>
<dbReference type="PROSITE" id="PS50928">
    <property type="entry name" value="ABC_TM1"/>
    <property type="match status" value="1"/>
</dbReference>
<dbReference type="InterPro" id="IPR000515">
    <property type="entry name" value="MetI-like"/>
</dbReference>
<evidence type="ECO:0000256" key="7">
    <source>
        <dbReference type="RuleBase" id="RU363032"/>
    </source>
</evidence>
<evidence type="ECO:0000313" key="10">
    <source>
        <dbReference type="Proteomes" id="UP000789704"/>
    </source>
</evidence>
<dbReference type="PANTHER" id="PTHR30151">
    <property type="entry name" value="ALKANE SULFONATE ABC TRANSPORTER-RELATED, MEMBRANE SUBUNIT"/>
    <property type="match status" value="1"/>
</dbReference>
<comment type="subcellular location">
    <subcellularLocation>
        <location evidence="1 7">Cell membrane</location>
        <topology evidence="1 7">Multi-pass membrane protein</topology>
    </subcellularLocation>
</comment>
<comment type="caution">
    <text evidence="9">The sequence shown here is derived from an EMBL/GenBank/DDBJ whole genome shotgun (WGS) entry which is preliminary data.</text>
</comment>
<feature type="transmembrane region" description="Helical" evidence="7">
    <location>
        <begin position="217"/>
        <end position="237"/>
    </location>
</feature>
<feature type="transmembrane region" description="Helical" evidence="7">
    <location>
        <begin position="95"/>
        <end position="117"/>
    </location>
</feature>
<evidence type="ECO:0000256" key="5">
    <source>
        <dbReference type="ARBA" id="ARBA00022989"/>
    </source>
</evidence>
<gene>
    <name evidence="9" type="primary">ribX</name>
    <name evidence="9" type="ORF">LMG31841_05728</name>
</gene>
<dbReference type="GO" id="GO:0005886">
    <property type="term" value="C:plasma membrane"/>
    <property type="evidence" value="ECO:0007669"/>
    <property type="project" value="UniProtKB-SubCell"/>
</dbReference>
<protein>
    <submittedName>
        <fullName evidence="9">Riboflavin transport system permease protein RibX</fullName>
    </submittedName>
</protein>
<proteinExistence type="inferred from homology"/>
<evidence type="ECO:0000256" key="2">
    <source>
        <dbReference type="ARBA" id="ARBA00022448"/>
    </source>
</evidence>
<keyword evidence="4 7" id="KW-0812">Transmembrane</keyword>